<evidence type="ECO:0000256" key="2">
    <source>
        <dbReference type="ARBA" id="ARBA00004167"/>
    </source>
</evidence>
<dbReference type="Pfam" id="PF03742">
    <property type="entry name" value="PetN"/>
    <property type="match status" value="1"/>
</dbReference>
<sequence length="29" mass="3279">MDILSFGWFSLLGMFTLSIAFVVWGRNGL</sequence>
<evidence type="ECO:0000313" key="12">
    <source>
        <dbReference type="EMBL" id="NMF57920.1"/>
    </source>
</evidence>
<evidence type="ECO:0000256" key="1">
    <source>
        <dbReference type="ARBA" id="ARBA00003068"/>
    </source>
</evidence>
<feature type="transmembrane region" description="Helical" evidence="11">
    <location>
        <begin position="6"/>
        <end position="24"/>
    </location>
</feature>
<evidence type="ECO:0000256" key="3">
    <source>
        <dbReference type="ARBA" id="ARBA00010969"/>
    </source>
</evidence>
<evidence type="ECO:0000256" key="8">
    <source>
        <dbReference type="ARBA" id="ARBA00023136"/>
    </source>
</evidence>
<dbReference type="InterPro" id="IPR036143">
    <property type="entry name" value="Cytochr_b6-f_cplx_su8_sf"/>
</dbReference>
<evidence type="ECO:0000256" key="7">
    <source>
        <dbReference type="ARBA" id="ARBA00022989"/>
    </source>
</evidence>
<dbReference type="RefSeq" id="WP_126389856.1">
    <property type="nucleotide sequence ID" value="NZ_JAAVJL010000001.1"/>
</dbReference>
<keyword evidence="7 10" id="KW-1133">Transmembrane helix</keyword>
<evidence type="ECO:0000256" key="9">
    <source>
        <dbReference type="ARBA" id="ARBA00025834"/>
    </source>
</evidence>
<evidence type="ECO:0000256" key="10">
    <source>
        <dbReference type="HAMAP-Rule" id="MF_00395"/>
    </source>
</evidence>
<gene>
    <name evidence="10" type="primary">petN</name>
    <name evidence="12" type="ORF">HC246_07770</name>
</gene>
<keyword evidence="10" id="KW-0793">Thylakoid</keyword>
<comment type="similarity">
    <text evidence="3 10">Belongs to the PetN family.</text>
</comment>
<evidence type="ECO:0000313" key="13">
    <source>
        <dbReference type="Proteomes" id="UP000738376"/>
    </source>
</evidence>
<organism evidence="12 13">
    <name type="scientific">Pseudanabaena yagii GIHE-NHR1</name>
    <dbReference type="NCBI Taxonomy" id="2722753"/>
    <lineage>
        <taxon>Bacteria</taxon>
        <taxon>Bacillati</taxon>
        <taxon>Cyanobacteriota</taxon>
        <taxon>Cyanophyceae</taxon>
        <taxon>Pseudanabaenales</taxon>
        <taxon>Pseudanabaenaceae</taxon>
        <taxon>Pseudanabaena</taxon>
        <taxon>Pseudanabaena yagii</taxon>
    </lineage>
</organism>
<comment type="subunit">
    <text evidence="9 10">The 4 large subunits of the cytochrome b6-f complex are cytochrome b6, subunit IV (17 kDa polypeptide, PetD), cytochrome f and the Rieske protein, while the 4 small subunits are PetG, PetL, PetM and PetN. The complex functions as a dimer.</text>
</comment>
<keyword evidence="8 10" id="KW-0472">Membrane</keyword>
<dbReference type="HAMAP" id="MF_00395">
    <property type="entry name" value="Cytb6_f_PetN"/>
    <property type="match status" value="1"/>
</dbReference>
<accession>A0ABX1LP65</accession>
<evidence type="ECO:0000256" key="11">
    <source>
        <dbReference type="SAM" id="Phobius"/>
    </source>
</evidence>
<dbReference type="EMBL" id="JAAVJL010000001">
    <property type="protein sequence ID" value="NMF57920.1"/>
    <property type="molecule type" value="Genomic_DNA"/>
</dbReference>
<reference evidence="12 13" key="1">
    <citation type="submission" date="2020-03" db="EMBL/GenBank/DDBJ databases">
        <title>Draft Genome Sequence of 2-Methylisoborneol Producing Pseudanabaena yagii Strain GIHE-NHR1 Isolated from North Han River in South Korea.</title>
        <authorList>
            <person name="Jeong J."/>
        </authorList>
    </citation>
    <scope>NUCLEOTIDE SEQUENCE [LARGE SCALE GENOMIC DNA]</scope>
    <source>
        <strain evidence="12 13">GIHE-NHR1</strain>
    </source>
</reference>
<evidence type="ECO:0000256" key="5">
    <source>
        <dbReference type="ARBA" id="ARBA00022692"/>
    </source>
</evidence>
<proteinExistence type="inferred from homology"/>
<keyword evidence="13" id="KW-1185">Reference proteome</keyword>
<dbReference type="Proteomes" id="UP000738376">
    <property type="component" value="Unassembled WGS sequence"/>
</dbReference>
<keyword evidence="6 10" id="KW-0249">Electron transport</keyword>
<keyword evidence="5 10" id="KW-0812">Transmembrane</keyword>
<keyword evidence="4 10" id="KW-0813">Transport</keyword>
<comment type="caution">
    <text evidence="12">The sequence shown here is derived from an EMBL/GenBank/DDBJ whole genome shotgun (WGS) entry which is preliminary data.</text>
</comment>
<protein>
    <recommendedName>
        <fullName evidence="10">Cytochrome b6-f complex subunit 8</fullName>
    </recommendedName>
    <alternativeName>
        <fullName evidence="10">Cytochrome b6-f complex subunit PetN</fullName>
    </alternativeName>
    <alternativeName>
        <fullName evidence="10">Cytochrome b6-f complex subunit VIII</fullName>
    </alternativeName>
</protein>
<name>A0ABX1LP65_9CYAN</name>
<comment type="function">
    <text evidence="1 10">Component of the cytochrome b6-f complex, which mediates electron transfer between photosystem II (PSII) and photosystem I (PSI), cyclic electron flow around PSI, and state transitions.</text>
</comment>
<evidence type="ECO:0000256" key="4">
    <source>
        <dbReference type="ARBA" id="ARBA00022448"/>
    </source>
</evidence>
<comment type="subcellular location">
    <subcellularLocation>
        <location evidence="10">Cellular thylakoid membrane</location>
        <topology evidence="10">Single-pass membrane protein</topology>
    </subcellularLocation>
    <subcellularLocation>
        <location evidence="2">Membrane</location>
        <topology evidence="2">Single-pass membrane protein</topology>
    </subcellularLocation>
</comment>
<dbReference type="SUPFAM" id="SSF103451">
    <property type="entry name" value="PetN subunit of the cytochrome b6f complex"/>
    <property type="match status" value="1"/>
</dbReference>
<keyword evidence="10" id="KW-0602">Photosynthesis</keyword>
<dbReference type="InterPro" id="IPR005497">
    <property type="entry name" value="Cytochrome_b6-f_cplx_su8"/>
</dbReference>
<evidence type="ECO:0000256" key="6">
    <source>
        <dbReference type="ARBA" id="ARBA00022982"/>
    </source>
</evidence>